<dbReference type="EMBL" id="BART01000147">
    <property type="protein sequence ID" value="GAG65805.1"/>
    <property type="molecule type" value="Genomic_DNA"/>
</dbReference>
<dbReference type="InterPro" id="IPR002252">
    <property type="entry name" value="Glyco_hydro_36"/>
</dbReference>
<dbReference type="Gene3D" id="3.20.20.70">
    <property type="entry name" value="Aldolase class I"/>
    <property type="match status" value="1"/>
</dbReference>
<dbReference type="CDD" id="cd14791">
    <property type="entry name" value="GH36"/>
    <property type="match status" value="1"/>
</dbReference>
<evidence type="ECO:0008006" key="4">
    <source>
        <dbReference type="Google" id="ProtNLM"/>
    </source>
</evidence>
<dbReference type="Pfam" id="PF02065">
    <property type="entry name" value="Melibiase"/>
    <property type="match status" value="1"/>
</dbReference>
<dbReference type="SUPFAM" id="SSF51445">
    <property type="entry name" value="(Trans)glycosidases"/>
    <property type="match status" value="1"/>
</dbReference>
<dbReference type="AlphaFoldDB" id="X0Z8X4"/>
<name>X0Z8X4_9ZZZZ</name>
<comment type="caution">
    <text evidence="3">The sequence shown here is derived from an EMBL/GenBank/DDBJ whole genome shotgun (WGS) entry which is preliminary data.</text>
</comment>
<dbReference type="GO" id="GO:0004557">
    <property type="term" value="F:alpha-galactosidase activity"/>
    <property type="evidence" value="ECO:0007669"/>
    <property type="project" value="InterPro"/>
</dbReference>
<evidence type="ECO:0000313" key="3">
    <source>
        <dbReference type="EMBL" id="GAG65805.1"/>
    </source>
</evidence>
<accession>X0Z8X4</accession>
<sequence>MSEPIKILKNILDLDMIFSFEVEPKNPNDYIVNFEVKQLSQRRKILIPYIVRKDGSVFNIKNFSLKLDIPLMDIHGVSMPGKCDNLYLSRIPWQIDEKISSHNNFPFLSFINRKGMNKLALGIKDPKIGYQIKGRLDEKRECEFKLEVNTISNIYCKSFQSQIFFSREETFWFELTKIYSEWTETERKDIPLFAYEPVFCTWYAVHQDLHQDWIEKTSLEAYKLGYRILIVDDGWFTPDIERGYWFTGDWEICDTIFKNFKEHVKRVQDIGMKYILWIAPFMIGKSSKAYRKFKNLLVAPTESFTNLCPQSKLTREHILEVVADLYTRYNLDGFKFDFIDHLPAEPCPENNHDHFCETSGEGIEIILEEVTKCLYKLGNNIPLIEFRQRYATPVMRRYSTAFRALDTPLDFDTNRRRIINLRSFAGRFPVYSDPIFWHKGESLSNIALHFINCIFSVPMLSIDLLILNDDERQVIKFWTNFFSENRDLLLFGKFVPIFTGGDFSEAYSIENGRGILALYNNNSYYIEKKLLSKNLKELFILNGSNQEGISLYGEELTGNWLIEVKDLQGYTVKKFERTLNGFLSMSVKIGGLIYLLRE</sequence>
<dbReference type="InterPro" id="IPR013785">
    <property type="entry name" value="Aldolase_TIM"/>
</dbReference>
<keyword evidence="1" id="KW-0378">Hydrolase</keyword>
<dbReference type="PANTHER" id="PTHR43053">
    <property type="entry name" value="GLYCOSIDASE FAMILY 31"/>
    <property type="match status" value="1"/>
</dbReference>
<evidence type="ECO:0000256" key="1">
    <source>
        <dbReference type="ARBA" id="ARBA00022801"/>
    </source>
</evidence>
<dbReference type="PANTHER" id="PTHR43053:SF3">
    <property type="entry name" value="ALPHA-GALACTOSIDASE C-RELATED"/>
    <property type="match status" value="1"/>
</dbReference>
<organism evidence="3">
    <name type="scientific">marine sediment metagenome</name>
    <dbReference type="NCBI Taxonomy" id="412755"/>
    <lineage>
        <taxon>unclassified sequences</taxon>
        <taxon>metagenomes</taxon>
        <taxon>ecological metagenomes</taxon>
    </lineage>
</organism>
<gene>
    <name evidence="3" type="ORF">S01H4_00914</name>
</gene>
<dbReference type="InterPro" id="IPR050985">
    <property type="entry name" value="Alpha-glycosidase_related"/>
</dbReference>
<dbReference type="InterPro" id="IPR017853">
    <property type="entry name" value="GH"/>
</dbReference>
<keyword evidence="2" id="KW-0326">Glycosidase</keyword>
<proteinExistence type="predicted"/>
<protein>
    <recommendedName>
        <fullName evidence="4">Alpha-galactosidase</fullName>
    </recommendedName>
</protein>
<evidence type="ECO:0000256" key="2">
    <source>
        <dbReference type="ARBA" id="ARBA00023295"/>
    </source>
</evidence>
<dbReference type="GO" id="GO:0016052">
    <property type="term" value="P:carbohydrate catabolic process"/>
    <property type="evidence" value="ECO:0007669"/>
    <property type="project" value="InterPro"/>
</dbReference>
<reference evidence="3" key="1">
    <citation type="journal article" date="2014" name="Front. Microbiol.">
        <title>High frequency of phylogenetically diverse reductive dehalogenase-homologous genes in deep subseafloor sedimentary metagenomes.</title>
        <authorList>
            <person name="Kawai M."/>
            <person name="Futagami T."/>
            <person name="Toyoda A."/>
            <person name="Takaki Y."/>
            <person name="Nishi S."/>
            <person name="Hori S."/>
            <person name="Arai W."/>
            <person name="Tsubouchi T."/>
            <person name="Morono Y."/>
            <person name="Uchiyama I."/>
            <person name="Ito T."/>
            <person name="Fujiyama A."/>
            <person name="Inagaki F."/>
            <person name="Takami H."/>
        </authorList>
    </citation>
    <scope>NUCLEOTIDE SEQUENCE</scope>
    <source>
        <strain evidence="3">Expedition CK06-06</strain>
    </source>
</reference>